<dbReference type="AlphaFoldDB" id="A0A3N4KDL6"/>
<evidence type="ECO:0000313" key="2">
    <source>
        <dbReference type="Proteomes" id="UP000276215"/>
    </source>
</evidence>
<gene>
    <name evidence="1" type="ORF">L873DRAFT_42162</name>
</gene>
<proteinExistence type="predicted"/>
<dbReference type="EMBL" id="ML120360">
    <property type="protein sequence ID" value="RPB03985.1"/>
    <property type="molecule type" value="Genomic_DNA"/>
</dbReference>
<name>A0A3N4KDL6_9PEZI</name>
<evidence type="ECO:0000313" key="1">
    <source>
        <dbReference type="EMBL" id="RPB03985.1"/>
    </source>
</evidence>
<accession>A0A3N4KDL6</accession>
<sequence length="150" mass="17312">MQPYSIPTRTSMIRVPYCTVTSQTRVADENISSNRYWCPYLNTPSLPKIQWLDTVWYPRYCMVSSILVCAPGPYRHLERMFNFSSKLEARLASARPTQPSQHSHAKLRNRVHRRAIAIIIPSSSESSDYAYASSLSYPSRLPWNRRLVTG</sequence>
<keyword evidence="2" id="KW-1185">Reference proteome</keyword>
<dbReference type="Proteomes" id="UP000276215">
    <property type="component" value="Unassembled WGS sequence"/>
</dbReference>
<reference evidence="1 2" key="1">
    <citation type="journal article" date="2018" name="Nat. Ecol. Evol.">
        <title>Pezizomycetes genomes reveal the molecular basis of ectomycorrhizal truffle lifestyle.</title>
        <authorList>
            <person name="Murat C."/>
            <person name="Payen T."/>
            <person name="Noel B."/>
            <person name="Kuo A."/>
            <person name="Morin E."/>
            <person name="Chen J."/>
            <person name="Kohler A."/>
            <person name="Krizsan K."/>
            <person name="Balestrini R."/>
            <person name="Da Silva C."/>
            <person name="Montanini B."/>
            <person name="Hainaut M."/>
            <person name="Levati E."/>
            <person name="Barry K.W."/>
            <person name="Belfiori B."/>
            <person name="Cichocki N."/>
            <person name="Clum A."/>
            <person name="Dockter R.B."/>
            <person name="Fauchery L."/>
            <person name="Guy J."/>
            <person name="Iotti M."/>
            <person name="Le Tacon F."/>
            <person name="Lindquist E.A."/>
            <person name="Lipzen A."/>
            <person name="Malagnac F."/>
            <person name="Mello A."/>
            <person name="Molinier V."/>
            <person name="Miyauchi S."/>
            <person name="Poulain J."/>
            <person name="Riccioni C."/>
            <person name="Rubini A."/>
            <person name="Sitrit Y."/>
            <person name="Splivallo R."/>
            <person name="Traeger S."/>
            <person name="Wang M."/>
            <person name="Zifcakova L."/>
            <person name="Wipf D."/>
            <person name="Zambonelli A."/>
            <person name="Paolocci F."/>
            <person name="Nowrousian M."/>
            <person name="Ottonello S."/>
            <person name="Baldrian P."/>
            <person name="Spatafora J.W."/>
            <person name="Henrissat B."/>
            <person name="Nagy L.G."/>
            <person name="Aury J.M."/>
            <person name="Wincker P."/>
            <person name="Grigoriev I.V."/>
            <person name="Bonfante P."/>
            <person name="Martin F.M."/>
        </authorList>
    </citation>
    <scope>NUCLEOTIDE SEQUENCE [LARGE SCALE GENOMIC DNA]</scope>
    <source>
        <strain evidence="1 2">120613-1</strain>
    </source>
</reference>
<protein>
    <submittedName>
        <fullName evidence="1">Uncharacterized protein</fullName>
    </submittedName>
</protein>
<organism evidence="1 2">
    <name type="scientific">Choiromyces venosus 120613-1</name>
    <dbReference type="NCBI Taxonomy" id="1336337"/>
    <lineage>
        <taxon>Eukaryota</taxon>
        <taxon>Fungi</taxon>
        <taxon>Dikarya</taxon>
        <taxon>Ascomycota</taxon>
        <taxon>Pezizomycotina</taxon>
        <taxon>Pezizomycetes</taxon>
        <taxon>Pezizales</taxon>
        <taxon>Tuberaceae</taxon>
        <taxon>Choiromyces</taxon>
    </lineage>
</organism>